<dbReference type="Proteomes" id="UP000308197">
    <property type="component" value="Unassembled WGS sequence"/>
</dbReference>
<proteinExistence type="predicted"/>
<feature type="compositionally biased region" description="Basic and acidic residues" evidence="1">
    <location>
        <begin position="236"/>
        <end position="247"/>
    </location>
</feature>
<feature type="compositionally biased region" description="Basic and acidic residues" evidence="1">
    <location>
        <begin position="256"/>
        <end position="266"/>
    </location>
</feature>
<keyword evidence="4" id="KW-1185">Reference proteome</keyword>
<gene>
    <name evidence="3" type="ORF">K466DRAFT_516406</name>
</gene>
<feature type="compositionally biased region" description="Low complexity" evidence="1">
    <location>
        <begin position="291"/>
        <end position="304"/>
    </location>
</feature>
<evidence type="ECO:0000313" key="4">
    <source>
        <dbReference type="Proteomes" id="UP000308197"/>
    </source>
</evidence>
<reference evidence="3 4" key="1">
    <citation type="journal article" date="2019" name="Nat. Ecol. Evol.">
        <title>Megaphylogeny resolves global patterns of mushroom evolution.</title>
        <authorList>
            <person name="Varga T."/>
            <person name="Krizsan K."/>
            <person name="Foldi C."/>
            <person name="Dima B."/>
            <person name="Sanchez-Garcia M."/>
            <person name="Sanchez-Ramirez S."/>
            <person name="Szollosi G.J."/>
            <person name="Szarkandi J.G."/>
            <person name="Papp V."/>
            <person name="Albert L."/>
            <person name="Andreopoulos W."/>
            <person name="Angelini C."/>
            <person name="Antonin V."/>
            <person name="Barry K.W."/>
            <person name="Bougher N.L."/>
            <person name="Buchanan P."/>
            <person name="Buyck B."/>
            <person name="Bense V."/>
            <person name="Catcheside P."/>
            <person name="Chovatia M."/>
            <person name="Cooper J."/>
            <person name="Damon W."/>
            <person name="Desjardin D."/>
            <person name="Finy P."/>
            <person name="Geml J."/>
            <person name="Haridas S."/>
            <person name="Hughes K."/>
            <person name="Justo A."/>
            <person name="Karasinski D."/>
            <person name="Kautmanova I."/>
            <person name="Kiss B."/>
            <person name="Kocsube S."/>
            <person name="Kotiranta H."/>
            <person name="LaButti K.M."/>
            <person name="Lechner B.E."/>
            <person name="Liimatainen K."/>
            <person name="Lipzen A."/>
            <person name="Lukacs Z."/>
            <person name="Mihaltcheva S."/>
            <person name="Morgado L.N."/>
            <person name="Niskanen T."/>
            <person name="Noordeloos M.E."/>
            <person name="Ohm R.A."/>
            <person name="Ortiz-Santana B."/>
            <person name="Ovrebo C."/>
            <person name="Racz N."/>
            <person name="Riley R."/>
            <person name="Savchenko A."/>
            <person name="Shiryaev A."/>
            <person name="Soop K."/>
            <person name="Spirin V."/>
            <person name="Szebenyi C."/>
            <person name="Tomsovsky M."/>
            <person name="Tulloss R.E."/>
            <person name="Uehling J."/>
            <person name="Grigoriev I.V."/>
            <person name="Vagvolgyi C."/>
            <person name="Papp T."/>
            <person name="Martin F.M."/>
            <person name="Miettinen O."/>
            <person name="Hibbett D.S."/>
            <person name="Nagy L.G."/>
        </authorList>
    </citation>
    <scope>NUCLEOTIDE SEQUENCE [LARGE SCALE GENOMIC DNA]</scope>
    <source>
        <strain evidence="3 4">HHB13444</strain>
    </source>
</reference>
<evidence type="ECO:0000256" key="2">
    <source>
        <dbReference type="SAM" id="Phobius"/>
    </source>
</evidence>
<dbReference type="STRING" id="1314778.A0A5C3PQL6"/>
<evidence type="ECO:0000313" key="3">
    <source>
        <dbReference type="EMBL" id="TFK90879.1"/>
    </source>
</evidence>
<keyword evidence="2" id="KW-1133">Transmembrane helix</keyword>
<feature type="transmembrane region" description="Helical" evidence="2">
    <location>
        <begin position="24"/>
        <end position="47"/>
    </location>
</feature>
<protein>
    <submittedName>
        <fullName evidence="3">Uncharacterized protein</fullName>
    </submittedName>
</protein>
<dbReference type="Pfam" id="PF12400">
    <property type="entry name" value="STIMATE"/>
    <property type="match status" value="1"/>
</dbReference>
<keyword evidence="2" id="KW-0812">Transmembrane</keyword>
<dbReference type="InParanoid" id="A0A5C3PQL6"/>
<accession>A0A5C3PQL6</accession>
<feature type="transmembrane region" description="Helical" evidence="2">
    <location>
        <begin position="191"/>
        <end position="212"/>
    </location>
</feature>
<feature type="transmembrane region" description="Helical" evidence="2">
    <location>
        <begin position="68"/>
        <end position="89"/>
    </location>
</feature>
<keyword evidence="2" id="KW-0472">Membrane</keyword>
<dbReference type="EMBL" id="ML211034">
    <property type="protein sequence ID" value="TFK90879.1"/>
    <property type="molecule type" value="Genomic_DNA"/>
</dbReference>
<feature type="region of interest" description="Disordered" evidence="1">
    <location>
        <begin position="227"/>
        <end position="407"/>
    </location>
</feature>
<evidence type="ECO:0000256" key="1">
    <source>
        <dbReference type="SAM" id="MobiDB-lite"/>
    </source>
</evidence>
<feature type="compositionally biased region" description="Low complexity" evidence="1">
    <location>
        <begin position="327"/>
        <end position="347"/>
    </location>
</feature>
<dbReference type="PANTHER" id="PTHR31735:SF1">
    <property type="entry name" value="VACUOLAR MEMBRANE PROTEIN YPL162C"/>
    <property type="match status" value="1"/>
</dbReference>
<sequence>MPSIEGIDNFLDELPNVDRRSCRLLGPTALIVQGLMGVLVILSLVYKRHRETPKRPWRIWLFDVSKQIIGQAFVHGVNVLISDVVSHLSTANACVLYFLNILIDTTFGVGVIYLILQVATYVLTEKFHLKGFESGVYGTPPSINYWFRQAAVYVFALTTMKLLVVAVFAALPVIFDLGEWLLSFLGPSDTAQVIFTMGIFPIFMNVLQFWLIDSIVKGSTNYSPLTLVSDSPRNSLDPDREPLFRASEDDDDDDGLPGRHDIENPRPRSISRSQSHEIERRMSSGESKSLGSGTATAIASGSTTPVPKAIDTGVSTHAYPPAGTAGSPNSASSSHTSSSSMSSSSLSRSRRRSPPPSLSLQARKPSFPDIEISRSAPPEEDEIPHDNDEKWASWGDDDEDDWAERVGEEDWTGRRIDARKEAVEDAWRGHSDTAHALTVS</sequence>
<name>A0A5C3PQL6_9APHY</name>
<feature type="transmembrane region" description="Helical" evidence="2">
    <location>
        <begin position="150"/>
        <end position="171"/>
    </location>
</feature>
<feature type="compositionally biased region" description="Basic and acidic residues" evidence="1">
    <location>
        <begin position="274"/>
        <end position="283"/>
    </location>
</feature>
<feature type="transmembrane region" description="Helical" evidence="2">
    <location>
        <begin position="95"/>
        <end position="116"/>
    </location>
</feature>
<dbReference type="AlphaFoldDB" id="A0A5C3PQL6"/>
<dbReference type="GO" id="GO:0016020">
    <property type="term" value="C:membrane"/>
    <property type="evidence" value="ECO:0007669"/>
    <property type="project" value="TreeGrafter"/>
</dbReference>
<dbReference type="InterPro" id="IPR022127">
    <property type="entry name" value="STIMATE/YPL162C"/>
</dbReference>
<organism evidence="3 4">
    <name type="scientific">Polyporus arcularius HHB13444</name>
    <dbReference type="NCBI Taxonomy" id="1314778"/>
    <lineage>
        <taxon>Eukaryota</taxon>
        <taxon>Fungi</taxon>
        <taxon>Dikarya</taxon>
        <taxon>Basidiomycota</taxon>
        <taxon>Agaricomycotina</taxon>
        <taxon>Agaricomycetes</taxon>
        <taxon>Polyporales</taxon>
        <taxon>Polyporaceae</taxon>
        <taxon>Polyporus</taxon>
    </lineage>
</organism>
<dbReference type="PANTHER" id="PTHR31735">
    <property type="entry name" value="VACUOLAR MEMBRANE PROTEIN YPL162C"/>
    <property type="match status" value="1"/>
</dbReference>